<keyword evidence="3" id="KW-1185">Reference proteome</keyword>
<evidence type="ECO:0000313" key="3">
    <source>
        <dbReference type="Proteomes" id="UP001446871"/>
    </source>
</evidence>
<comment type="caution">
    <text evidence="2">The sequence shown here is derived from an EMBL/GenBank/DDBJ whole genome shotgun (WGS) entry which is preliminary data.</text>
</comment>
<dbReference type="EMBL" id="JAQQWM010000009">
    <property type="protein sequence ID" value="KAK8046693.1"/>
    <property type="molecule type" value="Genomic_DNA"/>
</dbReference>
<organism evidence="2 3">
    <name type="scientific">Apiospora saccharicola</name>
    <dbReference type="NCBI Taxonomy" id="335842"/>
    <lineage>
        <taxon>Eukaryota</taxon>
        <taxon>Fungi</taxon>
        <taxon>Dikarya</taxon>
        <taxon>Ascomycota</taxon>
        <taxon>Pezizomycotina</taxon>
        <taxon>Sordariomycetes</taxon>
        <taxon>Xylariomycetidae</taxon>
        <taxon>Amphisphaeriales</taxon>
        <taxon>Apiosporaceae</taxon>
        <taxon>Apiospora</taxon>
    </lineage>
</organism>
<accession>A0ABR1TJ76</accession>
<evidence type="ECO:0000313" key="2">
    <source>
        <dbReference type="EMBL" id="KAK8046693.1"/>
    </source>
</evidence>
<proteinExistence type="predicted"/>
<reference evidence="2 3" key="1">
    <citation type="submission" date="2023-01" db="EMBL/GenBank/DDBJ databases">
        <title>Analysis of 21 Apiospora genomes using comparative genomics revels a genus with tremendous synthesis potential of carbohydrate active enzymes and secondary metabolites.</title>
        <authorList>
            <person name="Sorensen T."/>
        </authorList>
    </citation>
    <scope>NUCLEOTIDE SEQUENCE [LARGE SCALE GENOMIC DNA]</scope>
    <source>
        <strain evidence="2 3">CBS 83171</strain>
    </source>
</reference>
<feature type="compositionally biased region" description="Polar residues" evidence="1">
    <location>
        <begin position="57"/>
        <end position="67"/>
    </location>
</feature>
<sequence length="99" mass="11274">MVEWSIAVTVEFWEDSGRMILSRELAEVADNDDDEPGLETPPLEFEEGLADRAPSLETPTMPSTPAYSKSDLKEPVEWFWHRWWGGEAPLGSLRSQPRN</sequence>
<name>A0ABR1TJ76_9PEZI</name>
<feature type="region of interest" description="Disordered" evidence="1">
    <location>
        <begin position="29"/>
        <end position="69"/>
    </location>
</feature>
<protein>
    <submittedName>
        <fullName evidence="2">Uncharacterized protein</fullName>
    </submittedName>
</protein>
<gene>
    <name evidence="2" type="ORF">PG996_014757</name>
</gene>
<dbReference type="Proteomes" id="UP001446871">
    <property type="component" value="Unassembled WGS sequence"/>
</dbReference>
<evidence type="ECO:0000256" key="1">
    <source>
        <dbReference type="SAM" id="MobiDB-lite"/>
    </source>
</evidence>